<keyword evidence="2" id="KW-1185">Reference proteome</keyword>
<dbReference type="Proteomes" id="UP000281553">
    <property type="component" value="Unassembled WGS sequence"/>
</dbReference>
<dbReference type="Pfam" id="PF20168">
    <property type="entry name" value="PDS5"/>
    <property type="match status" value="1"/>
</dbReference>
<sequence length="229" mass="26052">MHFLSVLHQGLLRLQLPLEYIAMFVHAADVQDNSFRHRAKQYLVANVKRRREFLSKHTSFTNNPKLLFAILPDFVLAYAIHLLAHDPDWSSIDDTARLLSIKSAVWFVLEPIMSGANNYSFLRRLLELIKHSRDALCPEDDLACALLQEKDEIAPKFHANRSSYKRSCVRALYWCVKTHCSEPKGKVANYMGELNGIDNGGVIKPFKDSGRDGQAIIAPITAPDDENQY</sequence>
<accession>A0A3P7LB07</accession>
<protein>
    <submittedName>
        <fullName evidence="1">Uncharacterized protein</fullName>
    </submittedName>
</protein>
<proteinExistence type="predicted"/>
<dbReference type="AlphaFoldDB" id="A0A3P7LB07"/>
<gene>
    <name evidence="1" type="ORF">DILT_LOCUS10156</name>
</gene>
<evidence type="ECO:0000313" key="2">
    <source>
        <dbReference type="Proteomes" id="UP000281553"/>
    </source>
</evidence>
<reference evidence="1 2" key="1">
    <citation type="submission" date="2018-11" db="EMBL/GenBank/DDBJ databases">
        <authorList>
            <consortium name="Pathogen Informatics"/>
        </authorList>
    </citation>
    <scope>NUCLEOTIDE SEQUENCE [LARGE SCALE GENOMIC DNA]</scope>
</reference>
<dbReference type="EMBL" id="UYRU01058910">
    <property type="protein sequence ID" value="VDN14325.1"/>
    <property type="molecule type" value="Genomic_DNA"/>
</dbReference>
<name>A0A3P7LB07_DIBLA</name>
<dbReference type="OrthoDB" id="200660at2759"/>
<evidence type="ECO:0000313" key="1">
    <source>
        <dbReference type="EMBL" id="VDN14325.1"/>
    </source>
</evidence>
<organism evidence="1 2">
    <name type="scientific">Dibothriocephalus latus</name>
    <name type="common">Fish tapeworm</name>
    <name type="synonym">Diphyllobothrium latum</name>
    <dbReference type="NCBI Taxonomy" id="60516"/>
    <lineage>
        <taxon>Eukaryota</taxon>
        <taxon>Metazoa</taxon>
        <taxon>Spiralia</taxon>
        <taxon>Lophotrochozoa</taxon>
        <taxon>Platyhelminthes</taxon>
        <taxon>Cestoda</taxon>
        <taxon>Eucestoda</taxon>
        <taxon>Diphyllobothriidea</taxon>
        <taxon>Diphyllobothriidae</taxon>
        <taxon>Dibothriocephalus</taxon>
    </lineage>
</organism>